<evidence type="ECO:0000256" key="2">
    <source>
        <dbReference type="SAM" id="MobiDB-lite"/>
    </source>
</evidence>
<gene>
    <name evidence="3" type="ORF">J5N97_009853</name>
</gene>
<accession>A0A9D5CYB6</accession>
<dbReference type="OrthoDB" id="1922268at2759"/>
<feature type="compositionally biased region" description="Polar residues" evidence="2">
    <location>
        <begin position="339"/>
        <end position="351"/>
    </location>
</feature>
<comment type="caution">
    <text evidence="3">The sequence shown here is derived from an EMBL/GenBank/DDBJ whole genome shotgun (WGS) entry which is preliminary data.</text>
</comment>
<keyword evidence="1" id="KW-0175">Coiled coil</keyword>
<reference evidence="3" key="2">
    <citation type="journal article" date="2022" name="Hortic Res">
        <title>The genome of Dioscorea zingiberensis sheds light on the biosynthesis, origin and evolution of the medicinally important diosgenin saponins.</title>
        <authorList>
            <person name="Li Y."/>
            <person name="Tan C."/>
            <person name="Li Z."/>
            <person name="Guo J."/>
            <person name="Li S."/>
            <person name="Chen X."/>
            <person name="Wang C."/>
            <person name="Dai X."/>
            <person name="Yang H."/>
            <person name="Song W."/>
            <person name="Hou L."/>
            <person name="Xu J."/>
            <person name="Tong Z."/>
            <person name="Xu A."/>
            <person name="Yuan X."/>
            <person name="Wang W."/>
            <person name="Yang Q."/>
            <person name="Chen L."/>
            <person name="Sun Z."/>
            <person name="Wang K."/>
            <person name="Pan B."/>
            <person name="Chen J."/>
            <person name="Bao Y."/>
            <person name="Liu F."/>
            <person name="Qi X."/>
            <person name="Gang D.R."/>
            <person name="Wen J."/>
            <person name="Li J."/>
        </authorList>
    </citation>
    <scope>NUCLEOTIDE SEQUENCE</scope>
    <source>
        <strain evidence="3">Dzin_1.0</strain>
    </source>
</reference>
<feature type="region of interest" description="Disordered" evidence="2">
    <location>
        <begin position="44"/>
        <end position="120"/>
    </location>
</feature>
<protein>
    <submittedName>
        <fullName evidence="3">Uncharacterized protein</fullName>
    </submittedName>
</protein>
<keyword evidence="4" id="KW-1185">Reference proteome</keyword>
<feature type="region of interest" description="Disordered" evidence="2">
    <location>
        <begin position="286"/>
        <end position="306"/>
    </location>
</feature>
<feature type="compositionally biased region" description="Basic and acidic residues" evidence="2">
    <location>
        <begin position="49"/>
        <end position="78"/>
    </location>
</feature>
<sequence length="351" mass="37963">MVAISLYRGNLHRVPSAPRRWQFPPQTLSLKSFKTLTRKRSLALSRLSSEGKIKKEEEKEKEELARRDANEAEEREGVGENGCHEPGNGIASPDEIKNKPVSTEEHNQEPCEVKDVDSVEPRDLVVGGDGVAEAKTEETHNLSVIADKEERKKELQGKLHILNDKKHLLVQMLKQILNAEEEIKRRSLQPAGVRATTPVAEPALEMGSSVRLISKINVDVNFSGDAGGESDITKNPNVHSRHLMPMHSTSPSAVSPHSRATNVAFQQSPALHPRGNVAITAHGQASPNVTSNAAASPSRFVPTGHPVHAASLQPVSVPGSQFVASSPSPATSGGASSVFRDSQLTSPSWNY</sequence>
<dbReference type="Proteomes" id="UP001085076">
    <property type="component" value="Miscellaneous, Linkage group lg02"/>
</dbReference>
<feature type="compositionally biased region" description="Basic and acidic residues" evidence="2">
    <location>
        <begin position="94"/>
        <end position="120"/>
    </location>
</feature>
<dbReference type="PANTHER" id="PTHR36764:SF1">
    <property type="entry name" value="TRNA (ILE)-LYSIDINE SYNTHASE"/>
    <property type="match status" value="1"/>
</dbReference>
<proteinExistence type="predicted"/>
<evidence type="ECO:0000256" key="1">
    <source>
        <dbReference type="SAM" id="Coils"/>
    </source>
</evidence>
<feature type="coiled-coil region" evidence="1">
    <location>
        <begin position="145"/>
        <end position="182"/>
    </location>
</feature>
<dbReference type="PANTHER" id="PTHR36764">
    <property type="entry name" value="TRNA (ILE)-LYSIDINE SYNTHASE"/>
    <property type="match status" value="1"/>
</dbReference>
<organism evidence="3 4">
    <name type="scientific">Dioscorea zingiberensis</name>
    <dbReference type="NCBI Taxonomy" id="325984"/>
    <lineage>
        <taxon>Eukaryota</taxon>
        <taxon>Viridiplantae</taxon>
        <taxon>Streptophyta</taxon>
        <taxon>Embryophyta</taxon>
        <taxon>Tracheophyta</taxon>
        <taxon>Spermatophyta</taxon>
        <taxon>Magnoliopsida</taxon>
        <taxon>Liliopsida</taxon>
        <taxon>Dioscoreales</taxon>
        <taxon>Dioscoreaceae</taxon>
        <taxon>Dioscorea</taxon>
    </lineage>
</organism>
<name>A0A9D5CYB6_9LILI</name>
<dbReference type="GO" id="GO:0009507">
    <property type="term" value="C:chloroplast"/>
    <property type="evidence" value="ECO:0007669"/>
    <property type="project" value="TreeGrafter"/>
</dbReference>
<feature type="region of interest" description="Disordered" evidence="2">
    <location>
        <begin position="318"/>
        <end position="351"/>
    </location>
</feature>
<dbReference type="AlphaFoldDB" id="A0A9D5CYB6"/>
<feature type="compositionally biased region" description="Polar residues" evidence="2">
    <location>
        <begin position="286"/>
        <end position="295"/>
    </location>
</feature>
<feature type="compositionally biased region" description="Low complexity" evidence="2">
    <location>
        <begin position="324"/>
        <end position="337"/>
    </location>
</feature>
<dbReference type="EMBL" id="JAGGNH010000002">
    <property type="protein sequence ID" value="KAJ0981598.1"/>
    <property type="molecule type" value="Genomic_DNA"/>
</dbReference>
<evidence type="ECO:0000313" key="3">
    <source>
        <dbReference type="EMBL" id="KAJ0981598.1"/>
    </source>
</evidence>
<reference evidence="3" key="1">
    <citation type="submission" date="2021-03" db="EMBL/GenBank/DDBJ databases">
        <authorList>
            <person name="Li Z."/>
            <person name="Yang C."/>
        </authorList>
    </citation>
    <scope>NUCLEOTIDE SEQUENCE</scope>
    <source>
        <strain evidence="3">Dzin_1.0</strain>
        <tissue evidence="3">Leaf</tissue>
    </source>
</reference>
<evidence type="ECO:0000313" key="4">
    <source>
        <dbReference type="Proteomes" id="UP001085076"/>
    </source>
</evidence>